<dbReference type="Proteomes" id="UP001153269">
    <property type="component" value="Unassembled WGS sequence"/>
</dbReference>
<comment type="caution">
    <text evidence="1">The sequence shown here is derived from an EMBL/GenBank/DDBJ whole genome shotgun (WGS) entry which is preliminary data.</text>
</comment>
<protein>
    <submittedName>
        <fullName evidence="1">Uncharacterized protein</fullName>
    </submittedName>
</protein>
<dbReference type="AlphaFoldDB" id="A0A9N7VA43"/>
<gene>
    <name evidence="1" type="ORF">PLEPLA_LOCUS33208</name>
</gene>
<proteinExistence type="predicted"/>
<evidence type="ECO:0000313" key="2">
    <source>
        <dbReference type="Proteomes" id="UP001153269"/>
    </source>
</evidence>
<sequence length="112" mass="12152">MLSIKYRSFASDLLPEDIRTFSPQSSVLLASFSPGGATLPLTRKDLSEFTWQCHLGYTSVIFCSSVQAVQSVTWATEMEEAVPAVQCAPFLDNTSCPLHSETSSARSEGADL</sequence>
<keyword evidence="2" id="KW-1185">Reference proteome</keyword>
<name>A0A9N7VA43_PLEPL</name>
<evidence type="ECO:0000313" key="1">
    <source>
        <dbReference type="EMBL" id="CAB1445477.1"/>
    </source>
</evidence>
<accession>A0A9N7VA43</accession>
<dbReference type="EMBL" id="CADEAL010003668">
    <property type="protein sequence ID" value="CAB1445477.1"/>
    <property type="molecule type" value="Genomic_DNA"/>
</dbReference>
<organism evidence="1 2">
    <name type="scientific">Pleuronectes platessa</name>
    <name type="common">European plaice</name>
    <dbReference type="NCBI Taxonomy" id="8262"/>
    <lineage>
        <taxon>Eukaryota</taxon>
        <taxon>Metazoa</taxon>
        <taxon>Chordata</taxon>
        <taxon>Craniata</taxon>
        <taxon>Vertebrata</taxon>
        <taxon>Euteleostomi</taxon>
        <taxon>Actinopterygii</taxon>
        <taxon>Neopterygii</taxon>
        <taxon>Teleostei</taxon>
        <taxon>Neoteleostei</taxon>
        <taxon>Acanthomorphata</taxon>
        <taxon>Carangaria</taxon>
        <taxon>Pleuronectiformes</taxon>
        <taxon>Pleuronectoidei</taxon>
        <taxon>Pleuronectidae</taxon>
        <taxon>Pleuronectes</taxon>
    </lineage>
</organism>
<reference evidence="1" key="1">
    <citation type="submission" date="2020-03" db="EMBL/GenBank/DDBJ databases">
        <authorList>
            <person name="Weist P."/>
        </authorList>
    </citation>
    <scope>NUCLEOTIDE SEQUENCE</scope>
</reference>